<keyword evidence="1" id="KW-0378">Hydrolase</keyword>
<dbReference type="Pfam" id="PF08450">
    <property type="entry name" value="SGL"/>
    <property type="match status" value="1"/>
</dbReference>
<reference evidence="3" key="1">
    <citation type="submission" date="2019-01" db="EMBL/GenBank/DDBJ databases">
        <authorList>
            <person name="Lista F."/>
            <person name="Anselmo A."/>
        </authorList>
    </citation>
    <scope>NUCLEOTIDE SEQUENCE</scope>
    <source>
        <strain evidence="3">22S</strain>
    </source>
</reference>
<evidence type="ECO:0000313" key="3">
    <source>
        <dbReference type="EMBL" id="TCX00538.1"/>
    </source>
</evidence>
<accession>A0A483G0E1</accession>
<dbReference type="InterPro" id="IPR051262">
    <property type="entry name" value="SMP-30/CGR1_Lactonase"/>
</dbReference>
<dbReference type="GO" id="GO:0016787">
    <property type="term" value="F:hydrolase activity"/>
    <property type="evidence" value="ECO:0007669"/>
    <property type="project" value="UniProtKB-KW"/>
</dbReference>
<proteinExistence type="predicted"/>
<organism evidence="3">
    <name type="scientific">Klebsiella pneumoniae</name>
    <dbReference type="NCBI Taxonomy" id="573"/>
    <lineage>
        <taxon>Bacteria</taxon>
        <taxon>Pseudomonadati</taxon>
        <taxon>Pseudomonadota</taxon>
        <taxon>Gammaproteobacteria</taxon>
        <taxon>Enterobacterales</taxon>
        <taxon>Enterobacteriaceae</taxon>
        <taxon>Klebsiella/Raoultella group</taxon>
        <taxon>Klebsiella</taxon>
        <taxon>Klebsiella pneumoniae complex</taxon>
    </lineage>
</organism>
<protein>
    <submittedName>
        <fullName evidence="3">SMP-30/gluconolactonase/LRE family protein</fullName>
    </submittedName>
</protein>
<dbReference type="Gene3D" id="2.120.10.30">
    <property type="entry name" value="TolB, C-terminal domain"/>
    <property type="match status" value="1"/>
</dbReference>
<feature type="domain" description="SMP-30/Gluconolactonase/LRE-like region" evidence="2">
    <location>
        <begin position="42"/>
        <end position="261"/>
    </location>
</feature>
<dbReference type="PANTHER" id="PTHR47572:SF4">
    <property type="entry name" value="LACTONASE DRP35"/>
    <property type="match status" value="1"/>
</dbReference>
<dbReference type="SUPFAM" id="SSF63829">
    <property type="entry name" value="Calcium-dependent phosphotriesterase"/>
    <property type="match status" value="1"/>
</dbReference>
<dbReference type="PANTHER" id="PTHR47572">
    <property type="entry name" value="LIPOPROTEIN-RELATED"/>
    <property type="match status" value="1"/>
</dbReference>
<comment type="caution">
    <text evidence="3">The sequence shown here is derived from an EMBL/GenBank/DDBJ whole genome shotgun (WGS) entry which is preliminary data.</text>
</comment>
<gene>
    <name evidence="3" type="ORF">ETE62_06765</name>
</gene>
<sequence>MNGLNHNALTCSAVPIPPWERPLQTVEAQPYFNVSQASLVLEGIVFDRNNNLLFVDVATGRVFKLTPERQLSIVLKENSFGASGLAVHKDGRIFIASVGDMQRGSVRAIEPNGTREQMIVAPDAGFLVNDLVFDNQGGFYFTDSRGNSADPQGGVFYVSPNVGSIHAILPGLAVGNGIAIDPVGSQIWATEHAKNRLHRVRLSDATTVAPFGSVVTYQFTGPAPDGARVDSEGNVYVAISGQGRVMVFNRNGLPIGQIVLPDRDKGRNLKSTSLAIRPGHRELFIVANSGTEPGGAMIFRSGAYAPAPFPFSHQ</sequence>
<name>A0A483G0E1_KLEPN</name>
<evidence type="ECO:0000256" key="1">
    <source>
        <dbReference type="ARBA" id="ARBA00022801"/>
    </source>
</evidence>
<dbReference type="AlphaFoldDB" id="A0A483G0E1"/>
<evidence type="ECO:0000259" key="2">
    <source>
        <dbReference type="Pfam" id="PF08450"/>
    </source>
</evidence>
<dbReference type="InterPro" id="IPR013658">
    <property type="entry name" value="SGL"/>
</dbReference>
<dbReference type="RefSeq" id="WP_032414935.1">
    <property type="nucleotide sequence ID" value="NZ_AP024568.1"/>
</dbReference>
<dbReference type="InterPro" id="IPR011042">
    <property type="entry name" value="6-blade_b-propeller_TolB-like"/>
</dbReference>
<dbReference type="EMBL" id="SDCA01000006">
    <property type="protein sequence ID" value="TCX00538.1"/>
    <property type="molecule type" value="Genomic_DNA"/>
</dbReference>